<keyword evidence="2" id="KW-1185">Reference proteome</keyword>
<dbReference type="EnsemblMetazoa" id="GPAI023966-RA">
    <property type="protein sequence ID" value="GPAI023966-PA"/>
    <property type="gene ID" value="GPAI023966"/>
</dbReference>
<dbReference type="VEuPathDB" id="VectorBase:GPAI023966"/>
<accession>A0A1A9ZSY7</accession>
<evidence type="ECO:0000313" key="1">
    <source>
        <dbReference type="EnsemblMetazoa" id="GPAI023966-PA"/>
    </source>
</evidence>
<reference evidence="1" key="2">
    <citation type="submission" date="2020-05" db="UniProtKB">
        <authorList>
            <consortium name="EnsemblMetazoa"/>
        </authorList>
    </citation>
    <scope>IDENTIFICATION</scope>
    <source>
        <strain evidence="1">IAEA</strain>
    </source>
</reference>
<protein>
    <submittedName>
        <fullName evidence="1">Uncharacterized protein</fullName>
    </submittedName>
</protein>
<dbReference type="Proteomes" id="UP000092445">
    <property type="component" value="Unassembled WGS sequence"/>
</dbReference>
<sequence length="157" mass="17089">MYACFLDLSSVGMMPLVVKKEKIYVTCFSCERSFLRPITADSTKAILPIRRALPAIKAMAPNIKGTRAAAFKAINASIGPRILAAFFFLPRLSSVTLVSSLPNKDSETSSKARPVELTACTISDPFSSTLIVCVFKKPEIRFRASDSNVSSPEIARP</sequence>
<name>A0A1A9ZSY7_GLOPL</name>
<organism evidence="1 2">
    <name type="scientific">Glossina pallidipes</name>
    <name type="common">Tsetse fly</name>
    <dbReference type="NCBI Taxonomy" id="7398"/>
    <lineage>
        <taxon>Eukaryota</taxon>
        <taxon>Metazoa</taxon>
        <taxon>Ecdysozoa</taxon>
        <taxon>Arthropoda</taxon>
        <taxon>Hexapoda</taxon>
        <taxon>Insecta</taxon>
        <taxon>Pterygota</taxon>
        <taxon>Neoptera</taxon>
        <taxon>Endopterygota</taxon>
        <taxon>Diptera</taxon>
        <taxon>Brachycera</taxon>
        <taxon>Muscomorpha</taxon>
        <taxon>Hippoboscoidea</taxon>
        <taxon>Glossinidae</taxon>
        <taxon>Glossina</taxon>
    </lineage>
</organism>
<dbReference type="AlphaFoldDB" id="A0A1A9ZSY7"/>
<evidence type="ECO:0000313" key="2">
    <source>
        <dbReference type="Proteomes" id="UP000092445"/>
    </source>
</evidence>
<reference evidence="2" key="1">
    <citation type="submission" date="2014-03" db="EMBL/GenBank/DDBJ databases">
        <authorList>
            <person name="Aksoy S."/>
            <person name="Warren W."/>
            <person name="Wilson R.K."/>
        </authorList>
    </citation>
    <scope>NUCLEOTIDE SEQUENCE [LARGE SCALE GENOMIC DNA]</scope>
    <source>
        <strain evidence="2">IAEA</strain>
    </source>
</reference>
<proteinExistence type="predicted"/>